<accession>A0A8H6CMS1</accession>
<sequence length="214" mass="23795">MVLEKSAPEERDLKGSDHGKIKNQKSPIGIPCMSGRPPWANQRCSGPKRLGGVANHSSGIADPISDIIAPILKFKPTWLQIQRQLGNGMQLSDTTAGRRIAQDLSGKIRKYQESFDSTLAEIQQSHEHKIRAALQEQANKFKQDLAEAKHDREMLKADFEKRVKADNERRRKLAEEQRSPGDWQSGLKNAAVAMGMASLAGFAAYKYLNGTTMK</sequence>
<proteinExistence type="predicted"/>
<dbReference type="Proteomes" id="UP000593566">
    <property type="component" value="Unassembled WGS sequence"/>
</dbReference>
<dbReference type="AlphaFoldDB" id="A0A8H6CMS1"/>
<evidence type="ECO:0000256" key="1">
    <source>
        <dbReference type="SAM" id="Coils"/>
    </source>
</evidence>
<dbReference type="GeneID" id="59337533"/>
<feature type="compositionally biased region" description="Basic and acidic residues" evidence="2">
    <location>
        <begin position="1"/>
        <end position="20"/>
    </location>
</feature>
<feature type="coiled-coil region" evidence="1">
    <location>
        <begin position="131"/>
        <end position="176"/>
    </location>
</feature>
<feature type="region of interest" description="Disordered" evidence="2">
    <location>
        <begin position="1"/>
        <end position="35"/>
    </location>
</feature>
<dbReference type="EMBL" id="JACCJB010000006">
    <property type="protein sequence ID" value="KAF6226272.1"/>
    <property type="molecule type" value="Genomic_DNA"/>
</dbReference>
<name>A0A8H6CMS1_9LECA</name>
<reference evidence="3 4" key="1">
    <citation type="journal article" date="2020" name="Genomics">
        <title>Complete, high-quality genomes from long-read metagenomic sequencing of two wolf lichen thalli reveals enigmatic genome architecture.</title>
        <authorList>
            <person name="McKenzie S.K."/>
            <person name="Walston R.F."/>
            <person name="Allen J.L."/>
        </authorList>
    </citation>
    <scope>NUCLEOTIDE SEQUENCE [LARGE SCALE GENOMIC DNA]</scope>
    <source>
        <strain evidence="3">WasteWater1</strain>
    </source>
</reference>
<dbReference type="RefSeq" id="XP_037154825.1">
    <property type="nucleotide sequence ID" value="XM_037299999.1"/>
</dbReference>
<evidence type="ECO:0000313" key="4">
    <source>
        <dbReference type="Proteomes" id="UP000593566"/>
    </source>
</evidence>
<comment type="caution">
    <text evidence="3">The sequence shown here is derived from an EMBL/GenBank/DDBJ whole genome shotgun (WGS) entry which is preliminary data.</text>
</comment>
<protein>
    <submittedName>
        <fullName evidence="3">Uncharacterized protein</fullName>
    </submittedName>
</protein>
<gene>
    <name evidence="3" type="ORF">HO133_009138</name>
</gene>
<organism evidence="3 4">
    <name type="scientific">Letharia lupina</name>
    <dbReference type="NCBI Taxonomy" id="560253"/>
    <lineage>
        <taxon>Eukaryota</taxon>
        <taxon>Fungi</taxon>
        <taxon>Dikarya</taxon>
        <taxon>Ascomycota</taxon>
        <taxon>Pezizomycotina</taxon>
        <taxon>Lecanoromycetes</taxon>
        <taxon>OSLEUM clade</taxon>
        <taxon>Lecanoromycetidae</taxon>
        <taxon>Lecanorales</taxon>
        <taxon>Lecanorineae</taxon>
        <taxon>Parmeliaceae</taxon>
        <taxon>Letharia</taxon>
    </lineage>
</organism>
<keyword evidence="1" id="KW-0175">Coiled coil</keyword>
<evidence type="ECO:0000256" key="2">
    <source>
        <dbReference type="SAM" id="MobiDB-lite"/>
    </source>
</evidence>
<keyword evidence="4" id="KW-1185">Reference proteome</keyword>
<evidence type="ECO:0000313" key="3">
    <source>
        <dbReference type="EMBL" id="KAF6226272.1"/>
    </source>
</evidence>